<name>A0A9W6MDP7_9ACTN</name>
<dbReference type="EMBL" id="BSEV01000008">
    <property type="protein sequence ID" value="GLK10719.1"/>
    <property type="molecule type" value="Genomic_DNA"/>
</dbReference>
<gene>
    <name evidence="2" type="ORF">GCM10017600_41250</name>
</gene>
<dbReference type="AlphaFoldDB" id="A0A9W6MDP7"/>
<sequence>MRKRFAAVVISLSVSIALPALSAPAYAENPVGENQRIAKSMMSSWGWRPSSHFDCLVRLWGAVSGWRETAGTPSGAYGIPWANPGKLMASAGSDWKTNATTQIKWGFSYIKGKYSTPCGAWSHYQSHGSY</sequence>
<evidence type="ECO:0000313" key="2">
    <source>
        <dbReference type="EMBL" id="GLK10719.1"/>
    </source>
</evidence>
<accession>A0A9W6MDP7</accession>
<dbReference type="RefSeq" id="WP_271219127.1">
    <property type="nucleotide sequence ID" value="NZ_BAAAVD010000015.1"/>
</dbReference>
<keyword evidence="1" id="KW-0732">Signal</keyword>
<evidence type="ECO:0000313" key="3">
    <source>
        <dbReference type="Proteomes" id="UP001143474"/>
    </source>
</evidence>
<keyword evidence="3" id="KW-1185">Reference proteome</keyword>
<comment type="caution">
    <text evidence="2">The sequence shown here is derived from an EMBL/GenBank/DDBJ whole genome shotgun (WGS) entry which is preliminary data.</text>
</comment>
<proteinExistence type="predicted"/>
<protein>
    <recommendedName>
        <fullName evidence="4">Lytic transglycosylase domain-containing protein</fullName>
    </recommendedName>
</protein>
<feature type="signal peptide" evidence="1">
    <location>
        <begin position="1"/>
        <end position="27"/>
    </location>
</feature>
<dbReference type="Proteomes" id="UP001143474">
    <property type="component" value="Unassembled WGS sequence"/>
</dbReference>
<feature type="chain" id="PRO_5040790742" description="Lytic transglycosylase domain-containing protein" evidence="1">
    <location>
        <begin position="28"/>
        <end position="130"/>
    </location>
</feature>
<reference evidence="2" key="1">
    <citation type="journal article" date="2014" name="Int. J. Syst. Evol. Microbiol.">
        <title>Complete genome sequence of Corynebacterium casei LMG S-19264T (=DSM 44701T), isolated from a smear-ripened cheese.</title>
        <authorList>
            <consortium name="US DOE Joint Genome Institute (JGI-PGF)"/>
            <person name="Walter F."/>
            <person name="Albersmeier A."/>
            <person name="Kalinowski J."/>
            <person name="Ruckert C."/>
        </authorList>
    </citation>
    <scope>NUCLEOTIDE SEQUENCE</scope>
    <source>
        <strain evidence="2">VKM Ac-2007</strain>
    </source>
</reference>
<evidence type="ECO:0000256" key="1">
    <source>
        <dbReference type="SAM" id="SignalP"/>
    </source>
</evidence>
<organism evidence="2 3">
    <name type="scientific">Streptosporangium carneum</name>
    <dbReference type="NCBI Taxonomy" id="47481"/>
    <lineage>
        <taxon>Bacteria</taxon>
        <taxon>Bacillati</taxon>
        <taxon>Actinomycetota</taxon>
        <taxon>Actinomycetes</taxon>
        <taxon>Streptosporangiales</taxon>
        <taxon>Streptosporangiaceae</taxon>
        <taxon>Streptosporangium</taxon>
    </lineage>
</organism>
<evidence type="ECO:0008006" key="4">
    <source>
        <dbReference type="Google" id="ProtNLM"/>
    </source>
</evidence>
<reference evidence="2" key="2">
    <citation type="submission" date="2023-01" db="EMBL/GenBank/DDBJ databases">
        <authorList>
            <person name="Sun Q."/>
            <person name="Evtushenko L."/>
        </authorList>
    </citation>
    <scope>NUCLEOTIDE SEQUENCE</scope>
    <source>
        <strain evidence="2">VKM Ac-2007</strain>
    </source>
</reference>